<feature type="transmembrane region" description="Helical" evidence="7">
    <location>
        <begin position="50"/>
        <end position="75"/>
    </location>
</feature>
<evidence type="ECO:0000313" key="9">
    <source>
        <dbReference type="EMBL" id="TQL40849.1"/>
    </source>
</evidence>
<gene>
    <name evidence="9" type="ORF">FB468_3374</name>
</gene>
<feature type="domain" description="Major facilitator superfamily (MFS) profile" evidence="8">
    <location>
        <begin position="21"/>
        <end position="402"/>
    </location>
</feature>
<sequence length="404" mass="41298">MKETCMTTSAIEPAPTRPAKAVAATAFAFSVTMMGTTLPTPLYSIYSDELAFSALTVTVLFAVYALGVVGALSLFGRLSDDLGRRPVLMLAVGFALLSAVLFLLPPSLPQLVVARVISGLGAGFMSGAGTAAMMDLFPAHRRAVAGTVAVAANTGGLALGTLIAGLIAESASKPLFTPFAVHLALCALALVGLLVWTPAPEHAGRFVIRPHRLRVPAELRRAFTRAVLAAGSGFAATGVLTAVSAMFLARELHLESHALAGFVVFLAFAGMAAGQLVARRMRPRIALPLGCVGMIVGVVFLAWALAFVVLPPLLIAAATVGVSAGLCMNAGIATTVEQALPERRGEVSSSFFAGLYLMLALPAIGVGLLATVIGLRGAGLVFTAAVALLAAVVAIASLATSRLE</sequence>
<comment type="subcellular location">
    <subcellularLocation>
        <location evidence="1">Cell membrane</location>
        <topology evidence="1">Multi-pass membrane protein</topology>
    </subcellularLocation>
</comment>
<feature type="transmembrane region" description="Helical" evidence="7">
    <location>
        <begin position="313"/>
        <end position="332"/>
    </location>
</feature>
<reference evidence="9 10" key="1">
    <citation type="submission" date="2019-06" db="EMBL/GenBank/DDBJ databases">
        <title>Sequencing the genomes of 1000 actinobacteria strains.</title>
        <authorList>
            <person name="Klenk H.-P."/>
        </authorList>
    </citation>
    <scope>NUCLEOTIDE SEQUENCE [LARGE SCALE GENOMIC DNA]</scope>
    <source>
        <strain evidence="9 10">DSM 8803</strain>
    </source>
</reference>
<keyword evidence="6 7" id="KW-0472">Membrane</keyword>
<dbReference type="InterPro" id="IPR020846">
    <property type="entry name" value="MFS_dom"/>
</dbReference>
<dbReference type="Gene3D" id="1.20.1250.20">
    <property type="entry name" value="MFS general substrate transporter like domains"/>
    <property type="match status" value="1"/>
</dbReference>
<dbReference type="GO" id="GO:0005886">
    <property type="term" value="C:plasma membrane"/>
    <property type="evidence" value="ECO:0007669"/>
    <property type="project" value="UniProtKB-SubCell"/>
</dbReference>
<name>A0A542XYD3_9MICO</name>
<feature type="transmembrane region" description="Helical" evidence="7">
    <location>
        <begin position="285"/>
        <end position="307"/>
    </location>
</feature>
<protein>
    <submittedName>
        <fullName evidence="9">Putative MFS family arabinose efflux permease</fullName>
    </submittedName>
</protein>
<comment type="caution">
    <text evidence="9">The sequence shown here is derived from an EMBL/GenBank/DDBJ whole genome shotgun (WGS) entry which is preliminary data.</text>
</comment>
<organism evidence="9 10">
    <name type="scientific">Leucobacter komagatae</name>
    <dbReference type="NCBI Taxonomy" id="55969"/>
    <lineage>
        <taxon>Bacteria</taxon>
        <taxon>Bacillati</taxon>
        <taxon>Actinomycetota</taxon>
        <taxon>Actinomycetes</taxon>
        <taxon>Micrococcales</taxon>
        <taxon>Microbacteriaceae</taxon>
        <taxon>Leucobacter</taxon>
    </lineage>
</organism>
<dbReference type="Pfam" id="PF07690">
    <property type="entry name" value="MFS_1"/>
    <property type="match status" value="1"/>
</dbReference>
<evidence type="ECO:0000256" key="4">
    <source>
        <dbReference type="ARBA" id="ARBA00022692"/>
    </source>
</evidence>
<dbReference type="PROSITE" id="PS50850">
    <property type="entry name" value="MFS"/>
    <property type="match status" value="1"/>
</dbReference>
<dbReference type="AlphaFoldDB" id="A0A542XYD3"/>
<evidence type="ECO:0000256" key="1">
    <source>
        <dbReference type="ARBA" id="ARBA00004651"/>
    </source>
</evidence>
<evidence type="ECO:0000256" key="5">
    <source>
        <dbReference type="ARBA" id="ARBA00022989"/>
    </source>
</evidence>
<dbReference type="PANTHER" id="PTHR23517:SF13">
    <property type="entry name" value="MAJOR FACILITATOR SUPERFAMILY MFS_1"/>
    <property type="match status" value="1"/>
</dbReference>
<keyword evidence="2" id="KW-0813">Transport</keyword>
<evidence type="ECO:0000256" key="6">
    <source>
        <dbReference type="ARBA" id="ARBA00023136"/>
    </source>
</evidence>
<dbReference type="InterPro" id="IPR011701">
    <property type="entry name" value="MFS"/>
</dbReference>
<keyword evidence="10" id="KW-1185">Reference proteome</keyword>
<evidence type="ECO:0000313" key="10">
    <source>
        <dbReference type="Proteomes" id="UP000319094"/>
    </source>
</evidence>
<keyword evidence="4 7" id="KW-0812">Transmembrane</keyword>
<feature type="transmembrane region" description="Helical" evidence="7">
    <location>
        <begin position="222"/>
        <end position="247"/>
    </location>
</feature>
<feature type="transmembrane region" description="Helical" evidence="7">
    <location>
        <begin position="87"/>
        <end position="104"/>
    </location>
</feature>
<keyword evidence="5 7" id="KW-1133">Transmembrane helix</keyword>
<evidence type="ECO:0000259" key="8">
    <source>
        <dbReference type="PROSITE" id="PS50850"/>
    </source>
</evidence>
<evidence type="ECO:0000256" key="3">
    <source>
        <dbReference type="ARBA" id="ARBA00022475"/>
    </source>
</evidence>
<dbReference type="Proteomes" id="UP000319094">
    <property type="component" value="Unassembled WGS sequence"/>
</dbReference>
<dbReference type="InterPro" id="IPR036259">
    <property type="entry name" value="MFS_trans_sf"/>
</dbReference>
<feature type="transmembrane region" description="Helical" evidence="7">
    <location>
        <begin position="116"/>
        <end position="137"/>
    </location>
</feature>
<feature type="transmembrane region" description="Helical" evidence="7">
    <location>
        <begin position="353"/>
        <end position="373"/>
    </location>
</feature>
<evidence type="ECO:0000256" key="2">
    <source>
        <dbReference type="ARBA" id="ARBA00022448"/>
    </source>
</evidence>
<dbReference type="InterPro" id="IPR050171">
    <property type="entry name" value="MFS_Transporters"/>
</dbReference>
<feature type="transmembrane region" description="Helical" evidence="7">
    <location>
        <begin position="379"/>
        <end position="399"/>
    </location>
</feature>
<feature type="transmembrane region" description="Helical" evidence="7">
    <location>
        <begin position="144"/>
        <end position="167"/>
    </location>
</feature>
<dbReference type="GO" id="GO:0022857">
    <property type="term" value="F:transmembrane transporter activity"/>
    <property type="evidence" value="ECO:0007669"/>
    <property type="project" value="InterPro"/>
</dbReference>
<dbReference type="SUPFAM" id="SSF103473">
    <property type="entry name" value="MFS general substrate transporter"/>
    <property type="match status" value="1"/>
</dbReference>
<dbReference type="EMBL" id="VFON01000002">
    <property type="protein sequence ID" value="TQL40849.1"/>
    <property type="molecule type" value="Genomic_DNA"/>
</dbReference>
<feature type="transmembrane region" description="Helical" evidence="7">
    <location>
        <begin position="21"/>
        <end position="38"/>
    </location>
</feature>
<feature type="transmembrane region" description="Helical" evidence="7">
    <location>
        <begin position="179"/>
        <end position="199"/>
    </location>
</feature>
<dbReference type="PANTHER" id="PTHR23517">
    <property type="entry name" value="RESISTANCE PROTEIN MDTM, PUTATIVE-RELATED-RELATED"/>
    <property type="match status" value="1"/>
</dbReference>
<keyword evidence="3" id="KW-1003">Cell membrane</keyword>
<proteinExistence type="predicted"/>
<evidence type="ECO:0000256" key="7">
    <source>
        <dbReference type="SAM" id="Phobius"/>
    </source>
</evidence>
<feature type="transmembrane region" description="Helical" evidence="7">
    <location>
        <begin position="259"/>
        <end position="278"/>
    </location>
</feature>
<accession>A0A542XYD3</accession>